<dbReference type="Proteomes" id="UP000054903">
    <property type="component" value="Unassembled WGS sequence"/>
</dbReference>
<reference evidence="1" key="1">
    <citation type="submission" date="2016-01" db="EMBL/GenBank/DDBJ databases">
        <authorList>
            <person name="Peeters C."/>
        </authorList>
    </citation>
    <scope>NUCLEOTIDE SEQUENCE</scope>
    <source>
        <strain evidence="1">LMG 29320</strain>
    </source>
</reference>
<sequence length="198" mass="22221">MNTLRIDDLHPTQVTHGERQIRQKAASYRALSAHDLEMAIAEKPIAIVLGPHGEPYVIDHHHVVCALSRIGVKDVPFVLVRDLSSLSRAAFWLTLENHAWVFPYDANGRRLAFKDMPVRMWDAVDDAFRSLAAFVRNAGGYEKTDVPLADFRWADFFRAQCPRPDDDAQFDALLPRAIELARSDAAEGLPGFIGDSSR</sequence>
<dbReference type="EMBL" id="FCNX02000004">
    <property type="protein sequence ID" value="SAK58299.1"/>
    <property type="molecule type" value="Genomic_DNA"/>
</dbReference>
<dbReference type="Gene3D" id="3.90.1530.10">
    <property type="entry name" value="Conserved hypothetical protein from pyrococcus furiosus pfu- 392566-001, ParB domain"/>
    <property type="match status" value="1"/>
</dbReference>
<keyword evidence="2" id="KW-1185">Reference proteome</keyword>
<dbReference type="AlphaFoldDB" id="A0A158AKU4"/>
<dbReference type="InterPro" id="IPR014956">
    <property type="entry name" value="ParBc_2"/>
</dbReference>
<dbReference type="OrthoDB" id="323572at2"/>
<organism evidence="1 2">
    <name type="scientific">Caballeronia fortuita</name>
    <dbReference type="NCBI Taxonomy" id="1777138"/>
    <lineage>
        <taxon>Bacteria</taxon>
        <taxon>Pseudomonadati</taxon>
        <taxon>Pseudomonadota</taxon>
        <taxon>Betaproteobacteria</taxon>
        <taxon>Burkholderiales</taxon>
        <taxon>Burkholderiaceae</taxon>
        <taxon>Caballeronia</taxon>
    </lineage>
</organism>
<evidence type="ECO:0000313" key="1">
    <source>
        <dbReference type="EMBL" id="SAK58299.1"/>
    </source>
</evidence>
<dbReference type="STRING" id="1777138.AWB77_01858"/>
<evidence type="ECO:0000313" key="2">
    <source>
        <dbReference type="Proteomes" id="UP000054903"/>
    </source>
</evidence>
<gene>
    <name evidence="1" type="ORF">AWB77_01858</name>
</gene>
<dbReference type="Pfam" id="PF08857">
    <property type="entry name" value="ParBc_2"/>
    <property type="match status" value="1"/>
</dbReference>
<dbReference type="PIRSF" id="PIRSF029669">
    <property type="entry name" value="UCP029669"/>
    <property type="match status" value="1"/>
</dbReference>
<comment type="caution">
    <text evidence="1">The sequence shown here is derived from an EMBL/GenBank/DDBJ whole genome shotgun (WGS) entry which is preliminary data.</text>
</comment>
<dbReference type="CDD" id="cd16390">
    <property type="entry name" value="ParB_N_Srx_like"/>
    <property type="match status" value="1"/>
</dbReference>
<dbReference type="SUPFAM" id="SSF110849">
    <property type="entry name" value="ParB/Sulfiredoxin"/>
    <property type="match status" value="1"/>
</dbReference>
<dbReference type="InterPro" id="IPR036086">
    <property type="entry name" value="ParB/Sulfiredoxin_sf"/>
</dbReference>
<dbReference type="Gene3D" id="1.10.8.10">
    <property type="entry name" value="DNA helicase RuvA subunit, C-terminal domain"/>
    <property type="match status" value="1"/>
</dbReference>
<dbReference type="InterPro" id="IPR016932">
    <property type="entry name" value="UCP029669"/>
</dbReference>
<protein>
    <submittedName>
        <fullName evidence="1">Chromosome partitioning protein ParB</fullName>
    </submittedName>
</protein>
<accession>A0A158AKU4</accession>
<dbReference type="RefSeq" id="WP_061134125.1">
    <property type="nucleotide sequence ID" value="NZ_FCNX02000004.1"/>
</dbReference>
<proteinExistence type="predicted"/>
<name>A0A158AKU4_9BURK</name>